<dbReference type="SMART" id="SM00028">
    <property type="entry name" value="TPR"/>
    <property type="match status" value="3"/>
</dbReference>
<sequence>MAVIEEEPGVVIDCQSRSKTAVAEDAPSGYCSDGYETASDTELNNSVTDNDNATTDNRNNVCSVKSGDDEVSREVNQVESQENTEIIKAETNEKALVQANEAKLEGNSLFKAGQFEEALSKYEIAIQVVPDDPSSNEIRSICHGNRAACFSKLGKHEETIKECTKALELNPSYMKALLRRGEARENLEQYEESIADMTKILELDPSNDQARRSIIRLKPLADEKREKMKEEMMANNQVPNAIPVEQVALPPPPQQNLIRPIGVANPSRDLVAERCQEADRDRNATVNQRARYGPPPVHALTDDEFDRLHMTSPGIGLSLPGNLRLWQNASAVLDSSGFPAAYDSEVDEVLPSWATVDLPNLMYYAAITYCFNCRIEDVQGIRAGPFWAIYPDLIGGREISTLPGVLTSIVRDYHNDTN</sequence>
<dbReference type="Pfam" id="PF00515">
    <property type="entry name" value="TPR_1"/>
    <property type="match status" value="1"/>
</dbReference>
<keyword evidence="4" id="KW-1185">Reference proteome</keyword>
<dbReference type="Proteomes" id="UP001632038">
    <property type="component" value="Unassembled WGS sequence"/>
</dbReference>
<evidence type="ECO:0000256" key="2">
    <source>
        <dbReference type="SAM" id="Coils"/>
    </source>
</evidence>
<gene>
    <name evidence="3" type="ORF">CASFOL_032663</name>
</gene>
<dbReference type="Pfam" id="PF13181">
    <property type="entry name" value="TPR_8"/>
    <property type="match status" value="1"/>
</dbReference>
<feature type="repeat" description="TPR" evidence="1">
    <location>
        <begin position="174"/>
        <end position="207"/>
    </location>
</feature>
<dbReference type="EMBL" id="JAVIJP010000054">
    <property type="protein sequence ID" value="KAL3623847.1"/>
    <property type="molecule type" value="Genomic_DNA"/>
</dbReference>
<accession>A0ABD3C2S3</accession>
<dbReference type="InterPro" id="IPR011990">
    <property type="entry name" value="TPR-like_helical_dom_sf"/>
</dbReference>
<organism evidence="3 4">
    <name type="scientific">Castilleja foliolosa</name>
    <dbReference type="NCBI Taxonomy" id="1961234"/>
    <lineage>
        <taxon>Eukaryota</taxon>
        <taxon>Viridiplantae</taxon>
        <taxon>Streptophyta</taxon>
        <taxon>Embryophyta</taxon>
        <taxon>Tracheophyta</taxon>
        <taxon>Spermatophyta</taxon>
        <taxon>Magnoliopsida</taxon>
        <taxon>eudicotyledons</taxon>
        <taxon>Gunneridae</taxon>
        <taxon>Pentapetalae</taxon>
        <taxon>asterids</taxon>
        <taxon>lamiids</taxon>
        <taxon>Lamiales</taxon>
        <taxon>Orobanchaceae</taxon>
        <taxon>Pedicularideae</taxon>
        <taxon>Castillejinae</taxon>
        <taxon>Castilleja</taxon>
    </lineage>
</organism>
<dbReference type="AlphaFoldDB" id="A0ABD3C2S3"/>
<keyword evidence="1" id="KW-0802">TPR repeat</keyword>
<evidence type="ECO:0000313" key="4">
    <source>
        <dbReference type="Proteomes" id="UP001632038"/>
    </source>
</evidence>
<evidence type="ECO:0000256" key="1">
    <source>
        <dbReference type="PROSITE-ProRule" id="PRU00339"/>
    </source>
</evidence>
<proteinExistence type="predicted"/>
<feature type="repeat" description="TPR" evidence="1">
    <location>
        <begin position="99"/>
        <end position="132"/>
    </location>
</feature>
<dbReference type="SUPFAM" id="SSF48452">
    <property type="entry name" value="TPR-like"/>
    <property type="match status" value="1"/>
</dbReference>
<dbReference type="Gene3D" id="1.25.40.10">
    <property type="entry name" value="Tetratricopeptide repeat domain"/>
    <property type="match status" value="1"/>
</dbReference>
<feature type="coiled-coil region" evidence="2">
    <location>
        <begin position="173"/>
        <end position="200"/>
    </location>
</feature>
<dbReference type="PROSITE" id="PS50005">
    <property type="entry name" value="TPR"/>
    <property type="match status" value="2"/>
</dbReference>
<dbReference type="InterPro" id="IPR052769">
    <property type="entry name" value="TPR_domain_protein"/>
</dbReference>
<dbReference type="PANTHER" id="PTHR46014:SF1">
    <property type="entry name" value="TETRATRICOPEPTIDE REPEAT PROTEIN 1"/>
    <property type="match status" value="1"/>
</dbReference>
<dbReference type="InterPro" id="IPR019734">
    <property type="entry name" value="TPR_rpt"/>
</dbReference>
<keyword evidence="2" id="KW-0175">Coiled coil</keyword>
<comment type="caution">
    <text evidence="3">The sequence shown here is derived from an EMBL/GenBank/DDBJ whole genome shotgun (WGS) entry which is preliminary data.</text>
</comment>
<dbReference type="PANTHER" id="PTHR46014">
    <property type="entry name" value="TETRATRICOPEPTIDE REPEAT PROTEIN 1"/>
    <property type="match status" value="1"/>
</dbReference>
<reference evidence="4" key="1">
    <citation type="journal article" date="2024" name="IScience">
        <title>Strigolactones Initiate the Formation of Haustorium-like Structures in Castilleja.</title>
        <authorList>
            <person name="Buerger M."/>
            <person name="Peterson D."/>
            <person name="Chory J."/>
        </authorList>
    </citation>
    <scope>NUCLEOTIDE SEQUENCE [LARGE SCALE GENOMIC DNA]</scope>
</reference>
<protein>
    <submittedName>
        <fullName evidence="3">Uncharacterized protein</fullName>
    </submittedName>
</protein>
<name>A0ABD3C2S3_9LAMI</name>
<evidence type="ECO:0000313" key="3">
    <source>
        <dbReference type="EMBL" id="KAL3623847.1"/>
    </source>
</evidence>